<gene>
    <name evidence="1" type="ORF">M9H77_18972</name>
</gene>
<organism evidence="1 2">
    <name type="scientific">Catharanthus roseus</name>
    <name type="common">Madagascar periwinkle</name>
    <name type="synonym">Vinca rosea</name>
    <dbReference type="NCBI Taxonomy" id="4058"/>
    <lineage>
        <taxon>Eukaryota</taxon>
        <taxon>Viridiplantae</taxon>
        <taxon>Streptophyta</taxon>
        <taxon>Embryophyta</taxon>
        <taxon>Tracheophyta</taxon>
        <taxon>Spermatophyta</taxon>
        <taxon>Magnoliopsida</taxon>
        <taxon>eudicotyledons</taxon>
        <taxon>Gunneridae</taxon>
        <taxon>Pentapetalae</taxon>
        <taxon>asterids</taxon>
        <taxon>lamiids</taxon>
        <taxon>Gentianales</taxon>
        <taxon>Apocynaceae</taxon>
        <taxon>Rauvolfioideae</taxon>
        <taxon>Vinceae</taxon>
        <taxon>Catharanthinae</taxon>
        <taxon>Catharanthus</taxon>
    </lineage>
</organism>
<dbReference type="Proteomes" id="UP001060085">
    <property type="component" value="Linkage Group LG04"/>
</dbReference>
<name>A0ACC0B907_CATRO</name>
<dbReference type="EMBL" id="CM044704">
    <property type="protein sequence ID" value="KAI5669119.1"/>
    <property type="molecule type" value="Genomic_DNA"/>
</dbReference>
<sequence length="134" mass="16089">MNVDEEEKEQKMHKRSFKGNLQRIKRSLKTTIFYEDEVIKLKTLKTIRMENLYFTGKPAVQFFVMSKNWSSDFLPLRKSDVRIFSIQNENRFPISKNGHSIFCSSRNWMSYFENQSSGFYFYYQKMTFVADNNG</sequence>
<reference evidence="2" key="1">
    <citation type="journal article" date="2023" name="Nat. Plants">
        <title>Single-cell RNA sequencing provides a high-resolution roadmap for understanding the multicellular compartmentation of specialized metabolism.</title>
        <authorList>
            <person name="Sun S."/>
            <person name="Shen X."/>
            <person name="Li Y."/>
            <person name="Li Y."/>
            <person name="Wang S."/>
            <person name="Li R."/>
            <person name="Zhang H."/>
            <person name="Shen G."/>
            <person name="Guo B."/>
            <person name="Wei J."/>
            <person name="Xu J."/>
            <person name="St-Pierre B."/>
            <person name="Chen S."/>
            <person name="Sun C."/>
        </authorList>
    </citation>
    <scope>NUCLEOTIDE SEQUENCE [LARGE SCALE GENOMIC DNA]</scope>
</reference>
<protein>
    <submittedName>
        <fullName evidence="1">Uncharacterized protein</fullName>
    </submittedName>
</protein>
<proteinExistence type="predicted"/>
<accession>A0ACC0B907</accession>
<comment type="caution">
    <text evidence="1">The sequence shown here is derived from an EMBL/GenBank/DDBJ whole genome shotgun (WGS) entry which is preliminary data.</text>
</comment>
<evidence type="ECO:0000313" key="2">
    <source>
        <dbReference type="Proteomes" id="UP001060085"/>
    </source>
</evidence>
<evidence type="ECO:0000313" key="1">
    <source>
        <dbReference type="EMBL" id="KAI5669119.1"/>
    </source>
</evidence>
<keyword evidence="2" id="KW-1185">Reference proteome</keyword>